<feature type="transmembrane region" description="Helical" evidence="8">
    <location>
        <begin position="171"/>
        <end position="199"/>
    </location>
</feature>
<dbReference type="GO" id="GO:0017004">
    <property type="term" value="P:cytochrome complex assembly"/>
    <property type="evidence" value="ECO:0007669"/>
    <property type="project" value="UniProtKB-KW"/>
</dbReference>
<dbReference type="NCBIfam" id="NF001419">
    <property type="entry name" value="PRK00293.1"/>
    <property type="match status" value="1"/>
</dbReference>
<dbReference type="Pfam" id="PF13899">
    <property type="entry name" value="Thioredoxin_7"/>
    <property type="match status" value="1"/>
</dbReference>
<evidence type="ECO:0000256" key="8">
    <source>
        <dbReference type="SAM" id="Phobius"/>
    </source>
</evidence>
<dbReference type="Gene3D" id="3.40.30.10">
    <property type="entry name" value="Glutaredoxin"/>
    <property type="match status" value="1"/>
</dbReference>
<feature type="transmembrane region" description="Helical" evidence="8">
    <location>
        <begin position="383"/>
        <end position="403"/>
    </location>
</feature>
<dbReference type="InterPro" id="IPR036929">
    <property type="entry name" value="DsbDN_sf"/>
</dbReference>
<dbReference type="PANTHER" id="PTHR32234">
    <property type="entry name" value="THIOL:DISULFIDE INTERCHANGE PROTEIN DSBD"/>
    <property type="match status" value="1"/>
</dbReference>
<evidence type="ECO:0000256" key="7">
    <source>
        <dbReference type="ARBA" id="ARBA00023284"/>
    </source>
</evidence>
<dbReference type="InterPro" id="IPR036249">
    <property type="entry name" value="Thioredoxin-like_sf"/>
</dbReference>
<dbReference type="SUPFAM" id="SSF52833">
    <property type="entry name" value="Thioredoxin-like"/>
    <property type="match status" value="1"/>
</dbReference>
<feature type="transmembrane region" description="Helical" evidence="8">
    <location>
        <begin position="287"/>
        <end position="316"/>
    </location>
</feature>
<dbReference type="GO" id="GO:0005886">
    <property type="term" value="C:plasma membrane"/>
    <property type="evidence" value="ECO:0007669"/>
    <property type="project" value="UniProtKB-SubCell"/>
</dbReference>
<feature type="domain" description="Thioredoxin" evidence="9">
    <location>
        <begin position="435"/>
        <end position="557"/>
    </location>
</feature>
<feature type="transmembrane region" description="Helical" evidence="8">
    <location>
        <begin position="243"/>
        <end position="266"/>
    </location>
</feature>
<reference evidence="10 11" key="1">
    <citation type="submission" date="2015-03" db="EMBL/GenBank/DDBJ databases">
        <title>Comparative analysis of the OM43 clade including a novel species from Red Sea uncovers genomic and metabolic diversity among marine methylotrophs.</title>
        <authorList>
            <person name="Jimenez-Infante F."/>
            <person name="Ngugi D.K."/>
            <person name="Vinu M."/>
            <person name="Alam I."/>
            <person name="Kamau A."/>
            <person name="Blom J."/>
            <person name="Bajic V.B."/>
            <person name="Stingl U."/>
        </authorList>
    </citation>
    <scope>NUCLEOTIDE SEQUENCE [LARGE SCALE GENOMIC DNA]</scope>
    <source>
        <strain evidence="10 11">MBRSH7</strain>
    </source>
</reference>
<dbReference type="Pfam" id="PF02683">
    <property type="entry name" value="DsbD_TM"/>
    <property type="match status" value="1"/>
</dbReference>
<dbReference type="GO" id="GO:0015035">
    <property type="term" value="F:protein-disulfide reductase activity"/>
    <property type="evidence" value="ECO:0007669"/>
    <property type="project" value="TreeGrafter"/>
</dbReference>
<feature type="transmembrane region" description="Helical" evidence="8">
    <location>
        <begin position="211"/>
        <end position="231"/>
    </location>
</feature>
<dbReference type="GO" id="GO:0045454">
    <property type="term" value="P:cell redox homeostasis"/>
    <property type="evidence" value="ECO:0007669"/>
    <property type="project" value="TreeGrafter"/>
</dbReference>
<name>A0A0H4J1Z7_9PROT</name>
<dbReference type="InterPro" id="IPR017937">
    <property type="entry name" value="Thioredoxin_CS"/>
</dbReference>
<comment type="subcellular location">
    <subcellularLocation>
        <location evidence="1">Cell membrane</location>
        <topology evidence="1">Multi-pass membrane protein</topology>
    </subcellularLocation>
</comment>
<gene>
    <name evidence="10" type="ORF">VI33_03335</name>
</gene>
<evidence type="ECO:0000256" key="2">
    <source>
        <dbReference type="ARBA" id="ARBA00022475"/>
    </source>
</evidence>
<dbReference type="PROSITE" id="PS00194">
    <property type="entry name" value="THIOREDOXIN_1"/>
    <property type="match status" value="1"/>
</dbReference>
<dbReference type="PATRIC" id="fig|1623450.3.peg.657"/>
<accession>A0A0H4J1Z7</accession>
<dbReference type="EMBL" id="CP011002">
    <property type="protein sequence ID" value="AKO65768.1"/>
    <property type="molecule type" value="Genomic_DNA"/>
</dbReference>
<dbReference type="PANTHER" id="PTHR32234:SF0">
    <property type="entry name" value="THIOL:DISULFIDE INTERCHANGE PROTEIN DSBD"/>
    <property type="match status" value="1"/>
</dbReference>
<feature type="transmembrane region" description="Helical" evidence="8">
    <location>
        <begin position="322"/>
        <end position="348"/>
    </location>
</feature>
<keyword evidence="2" id="KW-1003">Cell membrane</keyword>
<evidence type="ECO:0000313" key="11">
    <source>
        <dbReference type="Proteomes" id="UP000066549"/>
    </source>
</evidence>
<keyword evidence="3 8" id="KW-0812">Transmembrane</keyword>
<evidence type="ECO:0000256" key="3">
    <source>
        <dbReference type="ARBA" id="ARBA00022692"/>
    </source>
</evidence>
<dbReference type="InterPro" id="IPR035671">
    <property type="entry name" value="DsbD_gamma"/>
</dbReference>
<evidence type="ECO:0000259" key="9">
    <source>
        <dbReference type="PROSITE" id="PS51352"/>
    </source>
</evidence>
<evidence type="ECO:0000313" key="10">
    <source>
        <dbReference type="EMBL" id="AKO65768.1"/>
    </source>
</evidence>
<dbReference type="InterPro" id="IPR003834">
    <property type="entry name" value="Cyt_c_assmbl_TM_dom"/>
</dbReference>
<proteinExistence type="predicted"/>
<dbReference type="OrthoDB" id="9811036at2"/>
<evidence type="ECO:0000256" key="5">
    <source>
        <dbReference type="ARBA" id="ARBA00022989"/>
    </source>
</evidence>
<sequence>MTRYLTLFIFILAPWHLYADDFNDLKSLTKNADKILTVEEAFPYEISISPTNSSISVQFNTQPGHYLYQSKFKFSSSSNTDFQFNFPEGKEKEDEFFGKQIIYDQPLVFQINLKEPLADDESFVIHFQGCSDQGLCYPPQQISNDTKNLDRTSIGGSDIYQEAFKASIYKAFALFLFGGILLSLTPCVLPLIPVLLAMLSNLKNNRGLATIAYVVGICITYSLIGLIAAKTGSVLSIYLQGELVLLFTALLFILFSLAMFDVYDLNLPSSIQTKLNNFANSLNTKNYLGIVLLGMISSLILSPCVAPPLASAILYISQTGNAFIGMASLFFLALGMSLPLLVIGLTSIKFIPKTRQVNIFFKKLIGFILLGSAIYVAKPLLKSLTIEFLFILLGLIVFIYALIALKLKKFIQIILLMLAFIASIFLSIDSFKQYQLNETEKIQFSMVTTENELNSIIQEANKPILIDFYADWCVACLEFEKYTFQDINVRAELDNFILVKVDVTDFNENDKKIMNRFNIFGPPAIVFFNSDSEELTKKQIFGFMNAENFLKHIKDIK</sequence>
<keyword evidence="7" id="KW-0676">Redox-active center</keyword>
<dbReference type="Gene3D" id="2.60.40.1250">
    <property type="entry name" value="Thiol:disulfide interchange protein DsbD, N-terminal domain"/>
    <property type="match status" value="1"/>
</dbReference>
<evidence type="ECO:0000256" key="4">
    <source>
        <dbReference type="ARBA" id="ARBA00022748"/>
    </source>
</evidence>
<keyword evidence="11" id="KW-1185">Reference proteome</keyword>
<dbReference type="InterPro" id="IPR013766">
    <property type="entry name" value="Thioredoxin_domain"/>
</dbReference>
<dbReference type="PROSITE" id="PS51352">
    <property type="entry name" value="THIOREDOXIN_2"/>
    <property type="match status" value="1"/>
</dbReference>
<keyword evidence="5 8" id="KW-1133">Transmembrane helix</keyword>
<dbReference type="Pfam" id="PF11412">
    <property type="entry name" value="DsbD_N"/>
    <property type="match status" value="1"/>
</dbReference>
<protein>
    <recommendedName>
        <fullName evidence="9">Thioredoxin domain-containing protein</fullName>
    </recommendedName>
</protein>
<keyword evidence="4" id="KW-0201">Cytochrome c-type biogenesis</keyword>
<dbReference type="InterPro" id="IPR028250">
    <property type="entry name" value="DsbDN"/>
</dbReference>
<evidence type="ECO:0000256" key="6">
    <source>
        <dbReference type="ARBA" id="ARBA00023136"/>
    </source>
</evidence>
<dbReference type="Proteomes" id="UP000066549">
    <property type="component" value="Chromosome"/>
</dbReference>
<feature type="transmembrane region" description="Helical" evidence="8">
    <location>
        <begin position="360"/>
        <end position="377"/>
    </location>
</feature>
<evidence type="ECO:0000256" key="1">
    <source>
        <dbReference type="ARBA" id="ARBA00004651"/>
    </source>
</evidence>
<organism evidence="10 11">
    <name type="scientific">Methylophilales bacterium MBRS-H7</name>
    <dbReference type="NCBI Taxonomy" id="1623450"/>
    <lineage>
        <taxon>Bacteria</taxon>
        <taxon>Pseudomonadati</taxon>
        <taxon>Pseudomonadota</taxon>
        <taxon>Betaproteobacteria</taxon>
        <taxon>Nitrosomonadales</taxon>
        <taxon>OM43 clade</taxon>
    </lineage>
</organism>
<dbReference type="AlphaFoldDB" id="A0A0H4J1Z7"/>
<dbReference type="SUPFAM" id="SSF74863">
    <property type="entry name" value="Thiol:disulfide interchange protein DsbD, N-terminal domain (DsbD-alpha)"/>
    <property type="match status" value="1"/>
</dbReference>
<feature type="transmembrane region" description="Helical" evidence="8">
    <location>
        <begin position="410"/>
        <end position="428"/>
    </location>
</feature>
<keyword evidence="6 8" id="KW-0472">Membrane</keyword>
<dbReference type="CDD" id="cd02953">
    <property type="entry name" value="DsbDgamma"/>
    <property type="match status" value="1"/>
</dbReference>